<dbReference type="SUPFAM" id="SSF57625">
    <property type="entry name" value="Invertebrate chitin-binding proteins"/>
    <property type="match status" value="1"/>
</dbReference>
<dbReference type="EMBL" id="OU015567">
    <property type="protein sequence ID" value="CAG5113186.1"/>
    <property type="molecule type" value="Genomic_DNA"/>
</dbReference>
<feature type="domain" description="Chitin-binding type-2" evidence="10">
    <location>
        <begin position="74"/>
        <end position="125"/>
    </location>
</feature>
<name>A0ABN7TEU4_OIKDI</name>
<evidence type="ECO:0000256" key="4">
    <source>
        <dbReference type="ARBA" id="ARBA00022729"/>
    </source>
</evidence>
<keyword evidence="7" id="KW-1015">Disulfide bond</keyword>
<dbReference type="InterPro" id="IPR002557">
    <property type="entry name" value="Chitin-bd_dom"/>
</dbReference>
<dbReference type="Gene3D" id="2.170.140.10">
    <property type="entry name" value="Chitin binding domain"/>
    <property type="match status" value="2"/>
</dbReference>
<sequence>MKLFAFITAAFASPAVKSTGCADGVHPHESDCTKFYQCSHGNRWPDQSCPEGLLFNPDLLVCDWPENVDCDKECADGVHAHESKCDAYYQCSHGHRWPDQPCPEGLLFNADLLVCDWPQNVDCGSRQIILIAASVGGAYALPYVLQNPEKLAAFIALTPATANAYGPSTFSQVLVPTLYVYGTKDKNTGKRFSELFEKMPNCEIMQLEGSNHFYTDYPDKWHDTLREFLQRLTLLSETR</sequence>
<evidence type="ECO:0000256" key="7">
    <source>
        <dbReference type="ARBA" id="ARBA00023157"/>
    </source>
</evidence>
<keyword evidence="3" id="KW-0147">Chitin-binding</keyword>
<dbReference type="InterPro" id="IPR051940">
    <property type="entry name" value="Chitin_bind-dev_reg"/>
</dbReference>
<dbReference type="Pfam" id="PF01607">
    <property type="entry name" value="CBM_14"/>
    <property type="match status" value="1"/>
</dbReference>
<keyword evidence="12" id="KW-1185">Reference proteome</keyword>
<keyword evidence="6" id="KW-0119">Carbohydrate metabolism</keyword>
<evidence type="ECO:0000256" key="5">
    <source>
        <dbReference type="ARBA" id="ARBA00022737"/>
    </source>
</evidence>
<dbReference type="PANTHER" id="PTHR23301:SF0">
    <property type="entry name" value="CHITIN-BINDING TYPE-2 DOMAIN-CONTAINING PROTEIN-RELATED"/>
    <property type="match status" value="1"/>
</dbReference>
<feature type="chain" id="PRO_5046335538" description="chitinase" evidence="9">
    <location>
        <begin position="19"/>
        <end position="239"/>
    </location>
</feature>
<evidence type="ECO:0000256" key="3">
    <source>
        <dbReference type="ARBA" id="ARBA00022669"/>
    </source>
</evidence>
<dbReference type="EC" id="3.2.1.14" evidence="2"/>
<feature type="signal peptide" evidence="9">
    <location>
        <begin position="1"/>
        <end position="18"/>
    </location>
</feature>
<dbReference type="PANTHER" id="PTHR23301">
    <property type="entry name" value="CHITIN BINDING PERITROPHIN-A"/>
    <property type="match status" value="1"/>
</dbReference>
<evidence type="ECO:0000313" key="12">
    <source>
        <dbReference type="Proteomes" id="UP001158576"/>
    </source>
</evidence>
<evidence type="ECO:0000256" key="9">
    <source>
        <dbReference type="SAM" id="SignalP"/>
    </source>
</evidence>
<dbReference type="InterPro" id="IPR036508">
    <property type="entry name" value="Chitin-bd_dom_sf"/>
</dbReference>
<gene>
    <name evidence="11" type="ORF">OKIOD_LOCUS16080</name>
</gene>
<evidence type="ECO:0000256" key="2">
    <source>
        <dbReference type="ARBA" id="ARBA00012729"/>
    </source>
</evidence>
<evidence type="ECO:0000256" key="6">
    <source>
        <dbReference type="ARBA" id="ARBA00023024"/>
    </source>
</evidence>
<dbReference type="SMART" id="SM00494">
    <property type="entry name" value="ChtBD2"/>
    <property type="match status" value="2"/>
</dbReference>
<evidence type="ECO:0000256" key="8">
    <source>
        <dbReference type="ARBA" id="ARBA00023180"/>
    </source>
</evidence>
<accession>A0ABN7TEU4</accession>
<feature type="domain" description="Chitin-binding type-2" evidence="10">
    <location>
        <begin position="18"/>
        <end position="72"/>
    </location>
</feature>
<protein>
    <recommendedName>
        <fullName evidence="2">chitinase</fullName>
        <ecNumber evidence="2">3.2.1.14</ecNumber>
    </recommendedName>
</protein>
<evidence type="ECO:0000259" key="10">
    <source>
        <dbReference type="PROSITE" id="PS50940"/>
    </source>
</evidence>
<keyword evidence="4 9" id="KW-0732">Signal</keyword>
<organism evidence="11 12">
    <name type="scientific">Oikopleura dioica</name>
    <name type="common">Tunicate</name>
    <dbReference type="NCBI Taxonomy" id="34765"/>
    <lineage>
        <taxon>Eukaryota</taxon>
        <taxon>Metazoa</taxon>
        <taxon>Chordata</taxon>
        <taxon>Tunicata</taxon>
        <taxon>Appendicularia</taxon>
        <taxon>Copelata</taxon>
        <taxon>Oikopleuridae</taxon>
        <taxon>Oikopleura</taxon>
    </lineage>
</organism>
<dbReference type="SUPFAM" id="SSF53474">
    <property type="entry name" value="alpha/beta-Hydrolases"/>
    <property type="match status" value="1"/>
</dbReference>
<proteinExistence type="predicted"/>
<dbReference type="Gene3D" id="3.40.50.1820">
    <property type="entry name" value="alpha/beta hydrolase"/>
    <property type="match status" value="1"/>
</dbReference>
<keyword evidence="6" id="KW-0146">Chitin degradation</keyword>
<comment type="catalytic activity">
    <reaction evidence="1">
        <text>Random endo-hydrolysis of N-acetyl-beta-D-glucosaminide (1-&gt;4)-beta-linkages in chitin and chitodextrins.</text>
        <dbReference type="EC" id="3.2.1.14"/>
    </reaction>
</comment>
<reference evidence="11 12" key="1">
    <citation type="submission" date="2021-04" db="EMBL/GenBank/DDBJ databases">
        <authorList>
            <person name="Bliznina A."/>
        </authorList>
    </citation>
    <scope>NUCLEOTIDE SEQUENCE [LARGE SCALE GENOMIC DNA]</scope>
</reference>
<evidence type="ECO:0000256" key="1">
    <source>
        <dbReference type="ARBA" id="ARBA00000822"/>
    </source>
</evidence>
<evidence type="ECO:0000313" key="11">
    <source>
        <dbReference type="EMBL" id="CAG5113186.1"/>
    </source>
</evidence>
<dbReference type="InterPro" id="IPR029058">
    <property type="entry name" value="AB_hydrolase_fold"/>
</dbReference>
<dbReference type="PROSITE" id="PS50940">
    <property type="entry name" value="CHIT_BIND_II"/>
    <property type="match status" value="2"/>
</dbReference>
<keyword evidence="5" id="KW-0677">Repeat</keyword>
<dbReference type="Proteomes" id="UP001158576">
    <property type="component" value="Chromosome 2"/>
</dbReference>
<keyword evidence="8" id="KW-0325">Glycoprotein</keyword>
<keyword evidence="6" id="KW-0624">Polysaccharide degradation</keyword>